<protein>
    <submittedName>
        <fullName evidence="1">Uncharacterized protein</fullName>
    </submittedName>
</protein>
<reference evidence="1" key="2">
    <citation type="submission" date="2025-09" db="UniProtKB">
        <authorList>
            <consortium name="Ensembl"/>
        </authorList>
    </citation>
    <scope>IDENTIFICATION</scope>
</reference>
<dbReference type="Ensembl" id="ENSSLUT00000014094.1">
    <property type="protein sequence ID" value="ENSSLUP00000013642.1"/>
    <property type="gene ID" value="ENSSLUG00000006430.1"/>
</dbReference>
<dbReference type="AlphaFoldDB" id="A0A8C9XUY7"/>
<proteinExistence type="predicted"/>
<reference evidence="1" key="1">
    <citation type="submission" date="2025-08" db="UniProtKB">
        <authorList>
            <consortium name="Ensembl"/>
        </authorList>
    </citation>
    <scope>IDENTIFICATION</scope>
</reference>
<name>A0A8C9XUY7_SANLU</name>
<dbReference type="GeneTree" id="ENSGT00950000185893"/>
<accession>A0A8C9XUY7</accession>
<sequence>MDLFIYLFFSFEQRGYDFSMVDLRLGVGSPVAEFHNTVELHVENLQRCQETQGPNFIVRYQHVVLCNSKSAETASLHFR</sequence>
<dbReference type="Proteomes" id="UP000694568">
    <property type="component" value="Unplaced"/>
</dbReference>
<evidence type="ECO:0000313" key="1">
    <source>
        <dbReference type="Ensembl" id="ENSSLUP00000013642.1"/>
    </source>
</evidence>
<evidence type="ECO:0000313" key="2">
    <source>
        <dbReference type="Proteomes" id="UP000694568"/>
    </source>
</evidence>
<organism evidence="1 2">
    <name type="scientific">Sander lucioperca</name>
    <name type="common">Pike-perch</name>
    <name type="synonym">Perca lucioperca</name>
    <dbReference type="NCBI Taxonomy" id="283035"/>
    <lineage>
        <taxon>Eukaryota</taxon>
        <taxon>Metazoa</taxon>
        <taxon>Chordata</taxon>
        <taxon>Craniata</taxon>
        <taxon>Vertebrata</taxon>
        <taxon>Euteleostomi</taxon>
        <taxon>Actinopterygii</taxon>
        <taxon>Neopterygii</taxon>
        <taxon>Teleostei</taxon>
        <taxon>Neoteleostei</taxon>
        <taxon>Acanthomorphata</taxon>
        <taxon>Eupercaria</taxon>
        <taxon>Perciformes</taxon>
        <taxon>Percoidei</taxon>
        <taxon>Percidae</taxon>
        <taxon>Luciopercinae</taxon>
        <taxon>Sander</taxon>
    </lineage>
</organism>
<keyword evidence="2" id="KW-1185">Reference proteome</keyword>